<keyword evidence="2 4" id="KW-0378">Hydrolase</keyword>
<evidence type="ECO:0000313" key="5">
    <source>
        <dbReference type="Proteomes" id="UP000663181"/>
    </source>
</evidence>
<evidence type="ECO:0000313" key="4">
    <source>
        <dbReference type="EMBL" id="QRN52464.1"/>
    </source>
</evidence>
<dbReference type="PANTHER" id="PTHR30023">
    <property type="entry name" value="D-ALANYL-D-ALANINE CARBOXYPEPTIDASE"/>
    <property type="match status" value="1"/>
</dbReference>
<reference evidence="4 5" key="1">
    <citation type="submission" date="2020-10" db="EMBL/GenBank/DDBJ databases">
        <title>Phylogeny of dyella-like bacteria.</title>
        <authorList>
            <person name="Fu J."/>
        </authorList>
    </citation>
    <scope>NUCLEOTIDE SEQUENCE [LARGE SCALE GENOMIC DNA]</scope>
    <source>
        <strain evidence="4 5">DHOB09</strain>
    </source>
</reference>
<dbReference type="RefSeq" id="WP_188799712.1">
    <property type="nucleotide sequence ID" value="NZ_BMIZ01000002.1"/>
</dbReference>
<comment type="similarity">
    <text evidence="1">Belongs to the peptidase S13 family.</text>
</comment>
<dbReference type="InterPro" id="IPR012338">
    <property type="entry name" value="Beta-lactam/transpept-like"/>
</dbReference>
<protein>
    <submittedName>
        <fullName evidence="4">D-alanyl-D-alanine carboxypeptidase/D-alanyl-D-alanine-endopeptidase</fullName>
        <ecNumber evidence="4">3.4.16.4</ecNumber>
    </submittedName>
</protein>
<dbReference type="EC" id="3.4.16.4" evidence="4"/>
<feature type="chain" id="PRO_5047270383" evidence="3">
    <location>
        <begin position="26"/>
        <end position="518"/>
    </location>
</feature>
<dbReference type="Gene3D" id="3.40.710.10">
    <property type="entry name" value="DD-peptidase/beta-lactamase superfamily"/>
    <property type="match status" value="2"/>
</dbReference>
<keyword evidence="4" id="KW-0645">Protease</keyword>
<dbReference type="PRINTS" id="PR00922">
    <property type="entry name" value="DADACBPTASE3"/>
</dbReference>
<name>A0ABX7GRA8_9GAMM</name>
<keyword evidence="5" id="KW-1185">Reference proteome</keyword>
<dbReference type="Proteomes" id="UP000663181">
    <property type="component" value="Chromosome"/>
</dbReference>
<dbReference type="PANTHER" id="PTHR30023:SF0">
    <property type="entry name" value="PENICILLIN-SENSITIVE CARBOXYPEPTIDASE A"/>
    <property type="match status" value="1"/>
</dbReference>
<accession>A0ABX7GRA8</accession>
<dbReference type="Pfam" id="PF02113">
    <property type="entry name" value="Peptidase_S13"/>
    <property type="match status" value="1"/>
</dbReference>
<dbReference type="Gene3D" id="3.50.80.20">
    <property type="entry name" value="D-Ala-D-Ala carboxypeptidase C, peptidase S13"/>
    <property type="match status" value="1"/>
</dbReference>
<proteinExistence type="inferred from homology"/>
<dbReference type="SUPFAM" id="SSF56601">
    <property type="entry name" value="beta-lactamase/transpeptidase-like"/>
    <property type="match status" value="1"/>
</dbReference>
<organism evidence="4 5">
    <name type="scientific">Dyella caseinilytica</name>
    <dbReference type="NCBI Taxonomy" id="1849581"/>
    <lineage>
        <taxon>Bacteria</taxon>
        <taxon>Pseudomonadati</taxon>
        <taxon>Pseudomonadota</taxon>
        <taxon>Gammaproteobacteria</taxon>
        <taxon>Lysobacterales</taxon>
        <taxon>Rhodanobacteraceae</taxon>
        <taxon>Dyella</taxon>
    </lineage>
</organism>
<dbReference type="GO" id="GO:0009002">
    <property type="term" value="F:serine-type D-Ala-D-Ala carboxypeptidase activity"/>
    <property type="evidence" value="ECO:0007669"/>
    <property type="project" value="UniProtKB-EC"/>
</dbReference>
<feature type="signal peptide" evidence="3">
    <location>
        <begin position="1"/>
        <end position="25"/>
    </location>
</feature>
<evidence type="ECO:0000256" key="1">
    <source>
        <dbReference type="ARBA" id="ARBA00006096"/>
    </source>
</evidence>
<gene>
    <name evidence="4" type="primary">dacB</name>
    <name evidence="4" type="ORF">ISN74_13380</name>
</gene>
<keyword evidence="3" id="KW-0732">Signal</keyword>
<dbReference type="NCBIfam" id="TIGR00666">
    <property type="entry name" value="PBP4"/>
    <property type="match status" value="1"/>
</dbReference>
<keyword evidence="4" id="KW-0121">Carboxypeptidase</keyword>
<dbReference type="EMBL" id="CP064030">
    <property type="protein sequence ID" value="QRN52464.1"/>
    <property type="molecule type" value="Genomic_DNA"/>
</dbReference>
<evidence type="ECO:0000256" key="3">
    <source>
        <dbReference type="SAM" id="SignalP"/>
    </source>
</evidence>
<dbReference type="InterPro" id="IPR000667">
    <property type="entry name" value="Peptidase_S13"/>
</dbReference>
<evidence type="ECO:0000256" key="2">
    <source>
        <dbReference type="ARBA" id="ARBA00022801"/>
    </source>
</evidence>
<sequence>MKTASLRYLLWLGTASMLCSLAANAQDVPAGAPTSAASTTVEQLTAEIDAQIDQPRFASSSWGIAITSLDTGRTLYAHDADRLLQPASTAKLYTAALVLDTLGTDYRIPTQLLATRPIQQGRLEGPLILHGMGDPTLGTPGTNSDWADQLAAQVAATGLREVRGDLIADDSYFSGPQAGSGWEARDLQSWFAVPSSALSVQENVVDLTITPSSAPGRPASLMFDPPAALAHVVSNLSTSAPRTRNDINLYRAPGDVTLYAFGNVAAHSEPQTFKLAIADPAWFAGTLLREALTRHGIRVDGQVRTLHWPEPDNIGLDKAVVLAQVLSPPVMEVLTRGLKRSQNLYLQNLLQIAGVKAQANAMQGGDPPPGFLSSEAWGIRAMRDLLDRIGISPDASQIEEGSGLSRQDLATPDAMVHLLTWLASQPYAAQLRDALPNAGVDGTLEWRMRNTPAMDNVHAKTGSMNYVRCLVGYVTTASGERLAFAIMLNNFVHDGDEPSPSRNLDAIVELLAGFRGHS</sequence>